<evidence type="ECO:0000313" key="4">
    <source>
        <dbReference type="EMBL" id="KZV95964.1"/>
    </source>
</evidence>
<evidence type="ECO:0000256" key="2">
    <source>
        <dbReference type="SAM" id="Phobius"/>
    </source>
</evidence>
<dbReference type="InterPro" id="IPR045339">
    <property type="entry name" value="DUF6534"/>
</dbReference>
<feature type="domain" description="DUF6534" evidence="3">
    <location>
        <begin position="171"/>
        <end position="258"/>
    </location>
</feature>
<accession>A0A165K8P0</accession>
<gene>
    <name evidence="4" type="ORF">EXIGLDRAFT_818728</name>
</gene>
<feature type="compositionally biased region" description="Polar residues" evidence="1">
    <location>
        <begin position="324"/>
        <end position="337"/>
    </location>
</feature>
<dbReference type="InParanoid" id="A0A165K8P0"/>
<feature type="region of interest" description="Disordered" evidence="1">
    <location>
        <begin position="263"/>
        <end position="337"/>
    </location>
</feature>
<dbReference type="STRING" id="1314781.A0A165K8P0"/>
<proteinExistence type="predicted"/>
<feature type="transmembrane region" description="Helical" evidence="2">
    <location>
        <begin position="96"/>
        <end position="117"/>
    </location>
</feature>
<reference evidence="4 5" key="1">
    <citation type="journal article" date="2016" name="Mol. Biol. Evol.">
        <title>Comparative Genomics of Early-Diverging Mushroom-Forming Fungi Provides Insights into the Origins of Lignocellulose Decay Capabilities.</title>
        <authorList>
            <person name="Nagy L.G."/>
            <person name="Riley R."/>
            <person name="Tritt A."/>
            <person name="Adam C."/>
            <person name="Daum C."/>
            <person name="Floudas D."/>
            <person name="Sun H."/>
            <person name="Yadav J.S."/>
            <person name="Pangilinan J."/>
            <person name="Larsson K.H."/>
            <person name="Matsuura K."/>
            <person name="Barry K."/>
            <person name="Labutti K."/>
            <person name="Kuo R."/>
            <person name="Ohm R.A."/>
            <person name="Bhattacharya S.S."/>
            <person name="Shirouzu T."/>
            <person name="Yoshinaga Y."/>
            <person name="Martin F.M."/>
            <person name="Grigoriev I.V."/>
            <person name="Hibbett D.S."/>
        </authorList>
    </citation>
    <scope>NUCLEOTIDE SEQUENCE [LARGE SCALE GENOMIC DNA]</scope>
    <source>
        <strain evidence="4 5">HHB12029</strain>
    </source>
</reference>
<keyword evidence="2" id="KW-1133">Transmembrane helix</keyword>
<sequence length="337" mass="37644">MVASYEGHDRQLLYLTIAPWMIGSFLDVATQGVLVCQFNNYFNWYKDDKTWLRVAVVALVILTTLKMLDSCAVTWIAQVEYFGDLPGAVLLNYISWWQSGVPLMGATINFYVQSYFLYRLVAISKRHWVSYPVGTVVVFGWVSCVVATIYIKLQDGPNIQHWFAAHLGSAFTADILMTMSTAVFLLRSRKNSLKQTQTLVDTLVRLTWQSAAPAAVCATLNLILSQAMPGEFIVSTIPNQLLPKLYSISMMFTINSRKDVRLVSSSGKTSSSENATSGRRGTRRDDLELGRLGTIQVHKQTETVQRVDWGTGHDSAEDVKYTTRGPTSTIQESAQEA</sequence>
<keyword evidence="5" id="KW-1185">Reference proteome</keyword>
<dbReference type="PANTHER" id="PTHR40465:SF1">
    <property type="entry name" value="DUF6534 DOMAIN-CONTAINING PROTEIN"/>
    <property type="match status" value="1"/>
</dbReference>
<dbReference type="AlphaFoldDB" id="A0A165K8P0"/>
<dbReference type="OrthoDB" id="3268841at2759"/>
<feature type="transmembrane region" description="Helical" evidence="2">
    <location>
        <begin position="129"/>
        <end position="151"/>
    </location>
</feature>
<feature type="transmembrane region" description="Helical" evidence="2">
    <location>
        <begin position="12"/>
        <end position="38"/>
    </location>
</feature>
<feature type="transmembrane region" description="Helical" evidence="2">
    <location>
        <begin position="163"/>
        <end position="186"/>
    </location>
</feature>
<dbReference type="Proteomes" id="UP000077266">
    <property type="component" value="Unassembled WGS sequence"/>
</dbReference>
<dbReference type="Pfam" id="PF20152">
    <property type="entry name" value="DUF6534"/>
    <property type="match status" value="1"/>
</dbReference>
<dbReference type="EMBL" id="KV425949">
    <property type="protein sequence ID" value="KZV95964.1"/>
    <property type="molecule type" value="Genomic_DNA"/>
</dbReference>
<feature type="transmembrane region" description="Helical" evidence="2">
    <location>
        <begin position="50"/>
        <end position="76"/>
    </location>
</feature>
<evidence type="ECO:0000313" key="5">
    <source>
        <dbReference type="Proteomes" id="UP000077266"/>
    </source>
</evidence>
<dbReference type="PANTHER" id="PTHR40465">
    <property type="entry name" value="CHROMOSOME 1, WHOLE GENOME SHOTGUN SEQUENCE"/>
    <property type="match status" value="1"/>
</dbReference>
<name>A0A165K8P0_EXIGL</name>
<protein>
    <recommendedName>
        <fullName evidence="3">DUF6534 domain-containing protein</fullName>
    </recommendedName>
</protein>
<organism evidence="4 5">
    <name type="scientific">Exidia glandulosa HHB12029</name>
    <dbReference type="NCBI Taxonomy" id="1314781"/>
    <lineage>
        <taxon>Eukaryota</taxon>
        <taxon>Fungi</taxon>
        <taxon>Dikarya</taxon>
        <taxon>Basidiomycota</taxon>
        <taxon>Agaricomycotina</taxon>
        <taxon>Agaricomycetes</taxon>
        <taxon>Auriculariales</taxon>
        <taxon>Exidiaceae</taxon>
        <taxon>Exidia</taxon>
    </lineage>
</organism>
<evidence type="ECO:0000256" key="1">
    <source>
        <dbReference type="SAM" id="MobiDB-lite"/>
    </source>
</evidence>
<feature type="compositionally biased region" description="Polar residues" evidence="1">
    <location>
        <begin position="263"/>
        <end position="279"/>
    </location>
</feature>
<keyword evidence="2" id="KW-0812">Transmembrane</keyword>
<evidence type="ECO:0000259" key="3">
    <source>
        <dbReference type="Pfam" id="PF20152"/>
    </source>
</evidence>
<keyword evidence="2" id="KW-0472">Membrane</keyword>